<feature type="transmembrane region" description="Helical" evidence="6">
    <location>
        <begin position="46"/>
        <end position="62"/>
    </location>
</feature>
<name>A0A1E5LJD6_9BACI</name>
<protein>
    <submittedName>
        <fullName evidence="7">Rod shape-determining protein RodA</fullName>
    </submittedName>
</protein>
<dbReference type="AlphaFoldDB" id="A0A1E5LJD6"/>
<evidence type="ECO:0000256" key="4">
    <source>
        <dbReference type="ARBA" id="ARBA00022989"/>
    </source>
</evidence>
<proteinExistence type="predicted"/>
<evidence type="ECO:0000256" key="1">
    <source>
        <dbReference type="ARBA" id="ARBA00004141"/>
    </source>
</evidence>
<gene>
    <name evidence="7" type="ORF">BFG57_09155</name>
</gene>
<dbReference type="GO" id="GO:0051301">
    <property type="term" value="P:cell division"/>
    <property type="evidence" value="ECO:0007669"/>
    <property type="project" value="InterPro"/>
</dbReference>
<sequence length="396" mass="44308">MNNKISERIDWQLIFYLLVFGIVSCISIWSAQSSGQYGGNFVSKQIFWYVIGTGIIAVMTIFDTDRYRKLTWYLYGVGNFSLLVLWLSPAKIAPVINGQKSWFRLPGDITIQPSEFMKVLFILALSKVIADHHKKYSEKTIQTDFQLLFKIGLTLALPLFLIMQQPDLGTSLVFLAITAGMIIVSGISWKIVLPIYGLVAAIGVTAIALVLKAPKFLQETFGVAPYQLGRIYSWLDPLNYQTSEGYHLTKSIRAIGSGMLTGKVNTDEGIGNRQVYIPESHTDFIFSVIGEEFGFIGTSFVVSLFFLLIYHLIKISLGTNKDFNVYICSGVVSMIAFHVLQNIGMTIQLVPITGIPLPFISYGGSSLMANMFAMGIIFSIRFHHKNYMFNSTKDLE</sequence>
<evidence type="ECO:0000256" key="2">
    <source>
        <dbReference type="ARBA" id="ARBA00022692"/>
    </source>
</evidence>
<dbReference type="GO" id="GO:0032153">
    <property type="term" value="C:cell division site"/>
    <property type="evidence" value="ECO:0007669"/>
    <property type="project" value="TreeGrafter"/>
</dbReference>
<comment type="caution">
    <text evidence="7">The sequence shown here is derived from an EMBL/GenBank/DDBJ whole genome shotgun (WGS) entry which is preliminary data.</text>
</comment>
<dbReference type="EMBL" id="MJEH01000004">
    <property type="protein sequence ID" value="OEH94209.1"/>
    <property type="molecule type" value="Genomic_DNA"/>
</dbReference>
<evidence type="ECO:0000256" key="6">
    <source>
        <dbReference type="SAM" id="Phobius"/>
    </source>
</evidence>
<feature type="transmembrane region" description="Helical" evidence="6">
    <location>
        <begin position="325"/>
        <end position="347"/>
    </location>
</feature>
<evidence type="ECO:0000313" key="8">
    <source>
        <dbReference type="Proteomes" id="UP000095209"/>
    </source>
</evidence>
<accession>A0A1E5LJD6</accession>
<dbReference type="RefSeq" id="WP_069715772.1">
    <property type="nucleotide sequence ID" value="NZ_MJEH01000004.1"/>
</dbReference>
<keyword evidence="5 6" id="KW-0472">Membrane</keyword>
<dbReference type="GO" id="GO:0008360">
    <property type="term" value="P:regulation of cell shape"/>
    <property type="evidence" value="ECO:0007669"/>
    <property type="project" value="UniProtKB-KW"/>
</dbReference>
<dbReference type="Proteomes" id="UP000095209">
    <property type="component" value="Unassembled WGS sequence"/>
</dbReference>
<keyword evidence="2 6" id="KW-0812">Transmembrane</keyword>
<evidence type="ECO:0000256" key="3">
    <source>
        <dbReference type="ARBA" id="ARBA00022960"/>
    </source>
</evidence>
<dbReference type="STRING" id="1305675.BFG57_09155"/>
<evidence type="ECO:0000256" key="5">
    <source>
        <dbReference type="ARBA" id="ARBA00023136"/>
    </source>
</evidence>
<dbReference type="GO" id="GO:0015648">
    <property type="term" value="F:lipid-linked peptidoglycan transporter activity"/>
    <property type="evidence" value="ECO:0007669"/>
    <property type="project" value="TreeGrafter"/>
</dbReference>
<feature type="transmembrane region" description="Helical" evidence="6">
    <location>
        <begin position="168"/>
        <end position="184"/>
    </location>
</feature>
<dbReference type="PANTHER" id="PTHR30474:SF1">
    <property type="entry name" value="PEPTIDOGLYCAN GLYCOSYLTRANSFERASE MRDB"/>
    <property type="match status" value="1"/>
</dbReference>
<feature type="transmembrane region" description="Helical" evidence="6">
    <location>
        <begin position="74"/>
        <end position="96"/>
    </location>
</feature>
<organism evidence="7 8">
    <name type="scientific">Bacillus solimangrovi</name>
    <dbReference type="NCBI Taxonomy" id="1305675"/>
    <lineage>
        <taxon>Bacteria</taxon>
        <taxon>Bacillati</taxon>
        <taxon>Bacillota</taxon>
        <taxon>Bacilli</taxon>
        <taxon>Bacillales</taxon>
        <taxon>Bacillaceae</taxon>
        <taxon>Bacillus</taxon>
    </lineage>
</organism>
<comment type="subcellular location">
    <subcellularLocation>
        <location evidence="1">Membrane</location>
        <topology evidence="1">Multi-pass membrane protein</topology>
    </subcellularLocation>
</comment>
<dbReference type="PANTHER" id="PTHR30474">
    <property type="entry name" value="CELL CYCLE PROTEIN"/>
    <property type="match status" value="1"/>
</dbReference>
<evidence type="ECO:0000313" key="7">
    <source>
        <dbReference type="EMBL" id="OEH94209.1"/>
    </source>
</evidence>
<dbReference type="Pfam" id="PF01098">
    <property type="entry name" value="FTSW_RODA_SPOVE"/>
    <property type="match status" value="1"/>
</dbReference>
<feature type="transmembrane region" description="Helical" evidence="6">
    <location>
        <begin position="293"/>
        <end position="313"/>
    </location>
</feature>
<dbReference type="InterPro" id="IPR001182">
    <property type="entry name" value="FtsW/RodA"/>
</dbReference>
<feature type="transmembrane region" description="Helical" evidence="6">
    <location>
        <begin position="145"/>
        <end position="162"/>
    </location>
</feature>
<dbReference type="GO" id="GO:0005886">
    <property type="term" value="C:plasma membrane"/>
    <property type="evidence" value="ECO:0007669"/>
    <property type="project" value="TreeGrafter"/>
</dbReference>
<feature type="transmembrane region" description="Helical" evidence="6">
    <location>
        <begin position="191"/>
        <end position="211"/>
    </location>
</feature>
<dbReference type="OrthoDB" id="9768187at2"/>
<reference evidence="7 8" key="1">
    <citation type="submission" date="2016-08" db="EMBL/GenBank/DDBJ databases">
        <title>Genome of Bacillus solimangrovi GH2-4.</title>
        <authorList>
            <person name="Lim S."/>
            <person name="Kim B.-C."/>
        </authorList>
    </citation>
    <scope>NUCLEOTIDE SEQUENCE [LARGE SCALE GENOMIC DNA]</scope>
    <source>
        <strain evidence="7 8">GH2-4</strain>
    </source>
</reference>
<dbReference type="PROSITE" id="PS51257">
    <property type="entry name" value="PROKAR_LIPOPROTEIN"/>
    <property type="match status" value="1"/>
</dbReference>
<feature type="transmembrane region" description="Helical" evidence="6">
    <location>
        <begin position="359"/>
        <end position="380"/>
    </location>
</feature>
<feature type="transmembrane region" description="Helical" evidence="6">
    <location>
        <begin position="12"/>
        <end position="31"/>
    </location>
</feature>
<keyword evidence="4 6" id="KW-1133">Transmembrane helix</keyword>
<keyword evidence="3" id="KW-0133">Cell shape</keyword>
<keyword evidence="8" id="KW-1185">Reference proteome</keyword>